<gene>
    <name evidence="1" type="ORF">FB560_3155</name>
</gene>
<evidence type="ECO:0000313" key="2">
    <source>
        <dbReference type="Proteomes" id="UP000317209"/>
    </source>
</evidence>
<dbReference type="EMBL" id="VFOX01000002">
    <property type="protein sequence ID" value="TQL81681.1"/>
    <property type="molecule type" value="Genomic_DNA"/>
</dbReference>
<reference evidence="1 2" key="1">
    <citation type="submission" date="2019-06" db="EMBL/GenBank/DDBJ databases">
        <title>Sequencing the genomes of 1000 actinobacteria strains.</title>
        <authorList>
            <person name="Klenk H.-P."/>
        </authorList>
    </citation>
    <scope>NUCLEOTIDE SEQUENCE [LARGE SCALE GENOMIC DNA]</scope>
    <source>
        <strain evidence="1 2">DSM 20169</strain>
    </source>
</reference>
<name>A0A543BA14_9MICO</name>
<organism evidence="1 2">
    <name type="scientific">Microbacterium saperdae</name>
    <dbReference type="NCBI Taxonomy" id="69368"/>
    <lineage>
        <taxon>Bacteria</taxon>
        <taxon>Bacillati</taxon>
        <taxon>Actinomycetota</taxon>
        <taxon>Actinomycetes</taxon>
        <taxon>Micrococcales</taxon>
        <taxon>Microbacteriaceae</taxon>
        <taxon>Microbacterium</taxon>
    </lineage>
</organism>
<accession>A0A543BA14</accession>
<dbReference type="Proteomes" id="UP000317209">
    <property type="component" value="Unassembled WGS sequence"/>
</dbReference>
<protein>
    <submittedName>
        <fullName evidence="1">Uncharacterized protein</fullName>
    </submittedName>
</protein>
<dbReference type="RefSeq" id="WP_141873450.1">
    <property type="nucleotide sequence ID" value="NZ_VFOX01000002.1"/>
</dbReference>
<dbReference type="AlphaFoldDB" id="A0A543BA14"/>
<keyword evidence="2" id="KW-1185">Reference proteome</keyword>
<evidence type="ECO:0000313" key="1">
    <source>
        <dbReference type="EMBL" id="TQL81681.1"/>
    </source>
</evidence>
<sequence length="87" mass="9711">MYSFATAESWSSEGLWSWFVAGREARAALDAVEEAAGSLQQLSTDADWQSQGMRALHELLVELQRRAEALMAELHVRDWEITRAGAS</sequence>
<proteinExistence type="predicted"/>
<comment type="caution">
    <text evidence="1">The sequence shown here is derived from an EMBL/GenBank/DDBJ whole genome shotgun (WGS) entry which is preliminary data.</text>
</comment>
<dbReference type="OrthoDB" id="5083319at2"/>